<dbReference type="Proteomes" id="UP000196386">
    <property type="component" value="Unassembled WGS sequence"/>
</dbReference>
<sequence>MLSTKGSRYDLKRQAKRTGIPLIKDEMRGNLLDYVFRSQKKFDREPIDTATRRYMQKIRKRLRSIHNEKRSVTSK</sequence>
<dbReference type="AlphaFoldDB" id="A0A1Y4MT59"/>
<gene>
    <name evidence="1" type="ORF">B5F11_17535</name>
</gene>
<protein>
    <submittedName>
        <fullName evidence="1">Uncharacterized protein</fullName>
    </submittedName>
</protein>
<proteinExistence type="predicted"/>
<name>A0A1Y4MT59_9FIRM</name>
<organism evidence="1 2">
    <name type="scientific">Anaerotruncus colihominis</name>
    <dbReference type="NCBI Taxonomy" id="169435"/>
    <lineage>
        <taxon>Bacteria</taxon>
        <taxon>Bacillati</taxon>
        <taxon>Bacillota</taxon>
        <taxon>Clostridia</taxon>
        <taxon>Eubacteriales</taxon>
        <taxon>Oscillospiraceae</taxon>
        <taxon>Anaerotruncus</taxon>
    </lineage>
</organism>
<evidence type="ECO:0000313" key="2">
    <source>
        <dbReference type="Proteomes" id="UP000196386"/>
    </source>
</evidence>
<evidence type="ECO:0000313" key="1">
    <source>
        <dbReference type="EMBL" id="OUP67609.1"/>
    </source>
</evidence>
<accession>A0A1Y4MT59</accession>
<dbReference type="EMBL" id="NFKP01000030">
    <property type="protein sequence ID" value="OUP67609.1"/>
    <property type="molecule type" value="Genomic_DNA"/>
</dbReference>
<reference evidence="2" key="1">
    <citation type="submission" date="2017-04" db="EMBL/GenBank/DDBJ databases">
        <title>Function of individual gut microbiota members based on whole genome sequencing of pure cultures obtained from chicken caecum.</title>
        <authorList>
            <person name="Medvecky M."/>
            <person name="Cejkova D."/>
            <person name="Polansky O."/>
            <person name="Karasova D."/>
            <person name="Kubasova T."/>
            <person name="Cizek A."/>
            <person name="Rychlik I."/>
        </authorList>
    </citation>
    <scope>NUCLEOTIDE SEQUENCE [LARGE SCALE GENOMIC DNA]</scope>
    <source>
        <strain evidence="2">An175</strain>
    </source>
</reference>
<comment type="caution">
    <text evidence="1">The sequence shown here is derived from an EMBL/GenBank/DDBJ whole genome shotgun (WGS) entry which is preliminary data.</text>
</comment>